<dbReference type="AlphaFoldDB" id="A0A5C2S417"/>
<name>A0A5C2S417_9APHY</name>
<dbReference type="Gene3D" id="3.40.50.1000">
    <property type="entry name" value="HAD superfamily/HAD-like"/>
    <property type="match status" value="1"/>
</dbReference>
<accession>A0A5C2S417</accession>
<dbReference type="InterPro" id="IPR036412">
    <property type="entry name" value="HAD-like_sf"/>
</dbReference>
<dbReference type="PANTHER" id="PTHR35134">
    <property type="entry name" value="NUCLEOTIDASE YQFW-RELATED"/>
    <property type="match status" value="1"/>
</dbReference>
<dbReference type="OrthoDB" id="10248475at2759"/>
<dbReference type="Proteomes" id="UP000313359">
    <property type="component" value="Unassembled WGS sequence"/>
</dbReference>
<dbReference type="InterPro" id="IPR010708">
    <property type="entry name" value="5'(3')-deoxyribonucleotidase"/>
</dbReference>
<evidence type="ECO:0000313" key="3">
    <source>
        <dbReference type="Proteomes" id="UP000313359"/>
    </source>
</evidence>
<evidence type="ECO:0008006" key="4">
    <source>
        <dbReference type="Google" id="ProtNLM"/>
    </source>
</evidence>
<dbReference type="InterPro" id="IPR023214">
    <property type="entry name" value="HAD_sf"/>
</dbReference>
<dbReference type="Pfam" id="PF06941">
    <property type="entry name" value="NT5C"/>
    <property type="match status" value="1"/>
</dbReference>
<dbReference type="EMBL" id="ML122275">
    <property type="protein sequence ID" value="RPD58355.1"/>
    <property type="molecule type" value="Genomic_DNA"/>
</dbReference>
<keyword evidence="3" id="KW-1185">Reference proteome</keyword>
<dbReference type="PANTHER" id="PTHR35134:SF2">
    <property type="entry name" value="NUCLEOTIDASE YQFW-RELATED"/>
    <property type="match status" value="1"/>
</dbReference>
<organism evidence="2 3">
    <name type="scientific">Lentinus tigrinus ALCF2SS1-6</name>
    <dbReference type="NCBI Taxonomy" id="1328759"/>
    <lineage>
        <taxon>Eukaryota</taxon>
        <taxon>Fungi</taxon>
        <taxon>Dikarya</taxon>
        <taxon>Basidiomycota</taxon>
        <taxon>Agaricomycotina</taxon>
        <taxon>Agaricomycetes</taxon>
        <taxon>Polyporales</taxon>
        <taxon>Polyporaceae</taxon>
        <taxon>Lentinus</taxon>
    </lineage>
</organism>
<dbReference type="GO" id="GO:0009264">
    <property type="term" value="P:deoxyribonucleotide catabolic process"/>
    <property type="evidence" value="ECO:0007669"/>
    <property type="project" value="InterPro"/>
</dbReference>
<dbReference type="STRING" id="1328759.A0A5C2S417"/>
<dbReference type="InterPro" id="IPR052419">
    <property type="entry name" value="5_3-deoxyribonucleotidase-like"/>
</dbReference>
<dbReference type="GO" id="GO:0008253">
    <property type="term" value="F:5'-nucleotidase activity"/>
    <property type="evidence" value="ECO:0007669"/>
    <property type="project" value="InterPro"/>
</dbReference>
<protein>
    <recommendedName>
        <fullName evidence="4">HAD-like protein</fullName>
    </recommendedName>
</protein>
<evidence type="ECO:0000256" key="1">
    <source>
        <dbReference type="PIRSR" id="PIRSR610708-1"/>
    </source>
</evidence>
<dbReference type="SUPFAM" id="SSF56784">
    <property type="entry name" value="HAD-like"/>
    <property type="match status" value="1"/>
</dbReference>
<feature type="active site" description="Nucleophile" evidence="1">
    <location>
        <position position="49"/>
    </location>
</feature>
<feature type="active site" description="Proton donor" evidence="1">
    <location>
        <position position="51"/>
    </location>
</feature>
<gene>
    <name evidence="2" type="ORF">L227DRAFT_577067</name>
</gene>
<reference evidence="2" key="1">
    <citation type="journal article" date="2018" name="Genome Biol. Evol.">
        <title>Genomics and development of Lentinus tigrinus, a white-rot wood-decaying mushroom with dimorphic fruiting bodies.</title>
        <authorList>
            <person name="Wu B."/>
            <person name="Xu Z."/>
            <person name="Knudson A."/>
            <person name="Carlson A."/>
            <person name="Chen N."/>
            <person name="Kovaka S."/>
            <person name="LaButti K."/>
            <person name="Lipzen A."/>
            <person name="Pennachio C."/>
            <person name="Riley R."/>
            <person name="Schakwitz W."/>
            <person name="Umezawa K."/>
            <person name="Ohm R.A."/>
            <person name="Grigoriev I.V."/>
            <person name="Nagy L.G."/>
            <person name="Gibbons J."/>
            <person name="Hibbett D."/>
        </authorList>
    </citation>
    <scope>NUCLEOTIDE SEQUENCE [LARGE SCALE GENOMIC DNA]</scope>
    <source>
        <strain evidence="2">ALCF2SS1-6</strain>
    </source>
</reference>
<proteinExistence type="predicted"/>
<sequence>MAAISGKKLYDPKLHLTESGHATPRTAARPGTALEEFIHDDKRPVVAIDMDDVLSQTNEAVAEWHNDAYGTKMTLDDFYYYYYWMNPYWGNPDETVRKVEEFWKTDYLDRTPPVHGAYEGLVALTNLGYRLVLVTARQQRELERSLKWLEKYFPGMIDWMVCTGQSQETLADEKELLTKLSKADVCRKIGAKFLIDDSVENALKCVTAEPPVPVLLFGDYQWNKRVARYDNIASEVSFDEKLQREGGREFWKEESVDKEIPPGAPLTRVKSWEEVLEWVENKRAEGAF</sequence>
<evidence type="ECO:0000313" key="2">
    <source>
        <dbReference type="EMBL" id="RPD58355.1"/>
    </source>
</evidence>